<dbReference type="PANTHER" id="PTHR45642:SF46">
    <property type="entry name" value="OS06G0636700 PROTEIN"/>
    <property type="match status" value="1"/>
</dbReference>
<dbReference type="SUPFAM" id="SSF52266">
    <property type="entry name" value="SGNH hydrolase"/>
    <property type="match status" value="1"/>
</dbReference>
<dbReference type="Proteomes" id="UP001632038">
    <property type="component" value="Unassembled WGS sequence"/>
</dbReference>
<dbReference type="InterPro" id="IPR035669">
    <property type="entry name" value="SGNH_plant_lipase-like"/>
</dbReference>
<sequence length="355" mass="39346">MGSSYKWFTTLVWLKLFLMLIATTRSAKVPAIIVFGDSSVDAGNNNYVPTIARSNFEPYGRDFAGGKPTGRFSNGRVTTDFISEELGLRPVVPAYLDPEYNIKDFAVGVTFASAGTGYDNATSDVLGVIPLWRELDYYKDYQSRLRTYLGDKKAIDTIANALHVISIGTNDFLENYYAFPPRERRLEYTIEAYQGLLIGIARDFITGLHGLGASKISLGGIPPMGCMPLERAQNLGNGNGCNEVYNVVAMSFNAKLCDLVMNLNKELPGLQLVFSNPYYFLLRVISSPSSYGFDVSQTACCATGTFEMGYACNEGNPMTCRDADKYVFWDAFHPTQHTNKLVADHIVKNVLYKLL</sequence>
<dbReference type="EMBL" id="JAVIJP010000100">
    <property type="protein sequence ID" value="KAL3615290.1"/>
    <property type="molecule type" value="Genomic_DNA"/>
</dbReference>
<reference evidence="4" key="1">
    <citation type="journal article" date="2024" name="IScience">
        <title>Strigolactones Initiate the Formation of Haustorium-like Structures in Castilleja.</title>
        <authorList>
            <person name="Buerger M."/>
            <person name="Peterson D."/>
            <person name="Chory J."/>
        </authorList>
    </citation>
    <scope>NUCLEOTIDE SEQUENCE [LARGE SCALE GENOMIC DNA]</scope>
</reference>
<protein>
    <recommendedName>
        <fullName evidence="5">GDSL esterase/lipase</fullName>
    </recommendedName>
</protein>
<keyword evidence="2" id="KW-0732">Signal</keyword>
<proteinExistence type="inferred from homology"/>
<dbReference type="PANTHER" id="PTHR45642">
    <property type="entry name" value="GDSL ESTERASE/LIPASE EXL3"/>
    <property type="match status" value="1"/>
</dbReference>
<dbReference type="Gene3D" id="3.40.50.1110">
    <property type="entry name" value="SGNH hydrolase"/>
    <property type="match status" value="1"/>
</dbReference>
<feature type="signal peptide" evidence="2">
    <location>
        <begin position="1"/>
        <end position="26"/>
    </location>
</feature>
<keyword evidence="4" id="KW-1185">Reference proteome</keyword>
<evidence type="ECO:0008006" key="5">
    <source>
        <dbReference type="Google" id="ProtNLM"/>
    </source>
</evidence>
<name>A0ABD3BD30_9LAMI</name>
<dbReference type="AlphaFoldDB" id="A0ABD3BD30"/>
<comment type="caution">
    <text evidence="3">The sequence shown here is derived from an EMBL/GenBank/DDBJ whole genome shotgun (WGS) entry which is preliminary data.</text>
</comment>
<evidence type="ECO:0000313" key="4">
    <source>
        <dbReference type="Proteomes" id="UP001632038"/>
    </source>
</evidence>
<comment type="similarity">
    <text evidence="1">Belongs to the 'GDSL' lipolytic enzyme family.</text>
</comment>
<evidence type="ECO:0000256" key="2">
    <source>
        <dbReference type="SAM" id="SignalP"/>
    </source>
</evidence>
<feature type="chain" id="PRO_5044764730" description="GDSL esterase/lipase" evidence="2">
    <location>
        <begin position="27"/>
        <end position="355"/>
    </location>
</feature>
<dbReference type="InterPro" id="IPR001087">
    <property type="entry name" value="GDSL"/>
</dbReference>
<dbReference type="CDD" id="cd01837">
    <property type="entry name" value="SGNH_plant_lipase_like"/>
    <property type="match status" value="1"/>
</dbReference>
<evidence type="ECO:0000256" key="1">
    <source>
        <dbReference type="ARBA" id="ARBA00008668"/>
    </source>
</evidence>
<dbReference type="InterPro" id="IPR050592">
    <property type="entry name" value="GDSL_lipolytic_enzyme"/>
</dbReference>
<dbReference type="InterPro" id="IPR036514">
    <property type="entry name" value="SGNH_hydro_sf"/>
</dbReference>
<gene>
    <name evidence="3" type="ORF">CASFOL_040951</name>
</gene>
<accession>A0ABD3BD30</accession>
<organism evidence="3 4">
    <name type="scientific">Castilleja foliolosa</name>
    <dbReference type="NCBI Taxonomy" id="1961234"/>
    <lineage>
        <taxon>Eukaryota</taxon>
        <taxon>Viridiplantae</taxon>
        <taxon>Streptophyta</taxon>
        <taxon>Embryophyta</taxon>
        <taxon>Tracheophyta</taxon>
        <taxon>Spermatophyta</taxon>
        <taxon>Magnoliopsida</taxon>
        <taxon>eudicotyledons</taxon>
        <taxon>Gunneridae</taxon>
        <taxon>Pentapetalae</taxon>
        <taxon>asterids</taxon>
        <taxon>lamiids</taxon>
        <taxon>Lamiales</taxon>
        <taxon>Orobanchaceae</taxon>
        <taxon>Pedicularideae</taxon>
        <taxon>Castillejinae</taxon>
        <taxon>Castilleja</taxon>
    </lineage>
</organism>
<dbReference type="FunFam" id="3.40.50.1110:FF:000003">
    <property type="entry name" value="GDSL esterase/lipase APG"/>
    <property type="match status" value="1"/>
</dbReference>
<evidence type="ECO:0000313" key="3">
    <source>
        <dbReference type="EMBL" id="KAL3615290.1"/>
    </source>
</evidence>
<dbReference type="Pfam" id="PF00657">
    <property type="entry name" value="Lipase_GDSL"/>
    <property type="match status" value="1"/>
</dbReference>